<feature type="non-terminal residue" evidence="11">
    <location>
        <position position="542"/>
    </location>
</feature>
<evidence type="ECO:0000256" key="2">
    <source>
        <dbReference type="ARBA" id="ARBA00022723"/>
    </source>
</evidence>
<dbReference type="PANTHER" id="PTHR25465:SF5">
    <property type="entry name" value="E3 UBIQUITIN_ISG15 LIGASE TRIM25-RELATED"/>
    <property type="match status" value="1"/>
</dbReference>
<keyword evidence="7" id="KW-0175">Coiled coil</keyword>
<dbReference type="GO" id="GO:0045087">
    <property type="term" value="P:innate immune response"/>
    <property type="evidence" value="ECO:0007669"/>
    <property type="project" value="UniProtKB-KW"/>
</dbReference>
<feature type="domain" description="B30.2/SPRY" evidence="10">
    <location>
        <begin position="347"/>
        <end position="542"/>
    </location>
</feature>
<dbReference type="PROSITE" id="PS50119">
    <property type="entry name" value="ZF_BBOX"/>
    <property type="match status" value="1"/>
</dbReference>
<feature type="non-terminal residue" evidence="11">
    <location>
        <position position="1"/>
    </location>
</feature>
<dbReference type="Pfam" id="PF25600">
    <property type="entry name" value="TRIM_CC"/>
    <property type="match status" value="1"/>
</dbReference>
<dbReference type="SUPFAM" id="SSF57850">
    <property type="entry name" value="RING/U-box"/>
    <property type="match status" value="1"/>
</dbReference>
<keyword evidence="4" id="KW-0862">Zinc</keyword>
<dbReference type="GO" id="GO:0005737">
    <property type="term" value="C:cytoplasm"/>
    <property type="evidence" value="ECO:0007669"/>
    <property type="project" value="UniProtKB-ARBA"/>
</dbReference>
<dbReference type="InterPro" id="IPR006574">
    <property type="entry name" value="PRY"/>
</dbReference>
<evidence type="ECO:0000256" key="5">
    <source>
        <dbReference type="ARBA" id="ARBA00022859"/>
    </source>
</evidence>
<dbReference type="Proteomes" id="UP000886611">
    <property type="component" value="Unassembled WGS sequence"/>
</dbReference>
<dbReference type="InterPro" id="IPR000315">
    <property type="entry name" value="Znf_B-box"/>
</dbReference>
<dbReference type="SMART" id="SM00184">
    <property type="entry name" value="RING"/>
    <property type="match status" value="1"/>
</dbReference>
<dbReference type="Gene3D" id="4.10.830.40">
    <property type="match status" value="1"/>
</dbReference>
<dbReference type="InterPro" id="IPR043136">
    <property type="entry name" value="B30.2/SPRY_sf"/>
</dbReference>
<dbReference type="InterPro" id="IPR051051">
    <property type="entry name" value="E3_ubiq-ligase_TRIM/RNF"/>
</dbReference>
<dbReference type="Gene3D" id="2.60.120.920">
    <property type="match status" value="1"/>
</dbReference>
<evidence type="ECO:0000259" key="8">
    <source>
        <dbReference type="PROSITE" id="PS50089"/>
    </source>
</evidence>
<dbReference type="PRINTS" id="PR01407">
    <property type="entry name" value="BUTYPHLNCDUF"/>
</dbReference>
<keyword evidence="12" id="KW-1185">Reference proteome</keyword>
<feature type="coiled-coil region" evidence="7">
    <location>
        <begin position="169"/>
        <end position="279"/>
    </location>
</feature>
<proteinExistence type="predicted"/>
<evidence type="ECO:0000259" key="10">
    <source>
        <dbReference type="PROSITE" id="PS50188"/>
    </source>
</evidence>
<keyword evidence="1" id="KW-0399">Innate immunity</keyword>
<dbReference type="Gene3D" id="3.30.40.10">
    <property type="entry name" value="Zinc/RING finger domain, C3HC4 (zinc finger)"/>
    <property type="match status" value="1"/>
</dbReference>
<dbReference type="InterPro" id="IPR058030">
    <property type="entry name" value="TRIM8/14/16/25/29/45/65_CC"/>
</dbReference>
<comment type="caution">
    <text evidence="11">The sequence shown here is derived from an EMBL/GenBank/DDBJ whole genome shotgun (WGS) entry which is preliminary data.</text>
</comment>
<dbReference type="SUPFAM" id="SSF49899">
    <property type="entry name" value="Concanavalin A-like lectins/glucanases"/>
    <property type="match status" value="1"/>
</dbReference>
<feature type="domain" description="RING-type" evidence="8">
    <location>
        <begin position="1"/>
        <end position="42"/>
    </location>
</feature>
<dbReference type="CDD" id="cd16040">
    <property type="entry name" value="SPRY_PRY_SNTX"/>
    <property type="match status" value="1"/>
</dbReference>
<evidence type="ECO:0000256" key="4">
    <source>
        <dbReference type="ARBA" id="ARBA00022833"/>
    </source>
</evidence>
<evidence type="ECO:0000256" key="1">
    <source>
        <dbReference type="ARBA" id="ARBA00022588"/>
    </source>
</evidence>
<dbReference type="InterPro" id="IPR003877">
    <property type="entry name" value="SPRY_dom"/>
</dbReference>
<dbReference type="Gene3D" id="3.30.160.60">
    <property type="entry name" value="Classic Zinc Finger"/>
    <property type="match status" value="1"/>
</dbReference>
<dbReference type="SMART" id="SM00336">
    <property type="entry name" value="BBOX"/>
    <property type="match status" value="2"/>
</dbReference>
<dbReference type="PROSITE" id="PS50089">
    <property type="entry name" value="ZF_RING_2"/>
    <property type="match status" value="1"/>
</dbReference>
<sequence length="542" mass="62339">MCLDVLKEPVSLTCGHNYCMGCISEYWDQSETDGIYNCPQCREIFNERPVIKRNDMIKDIIEKVKDKGIIVSPSQSYAGSDAVPCDVCTGNKMRAVKTCLTCVVCYCEIHLQPHLASEALRRHKMLEPTENIKNKLCKTHKKVLEVFCRTDDTCVCLMCATTEHKSHDMVTAEEERAERQSQLENRKAEMKNKIQEKEEELEEMKGAVMRIQYSADSEVQENEEIFRSLLQSIERLRSEVTEVIKDYERKEVRKVEEVIKRLEKEIKELKRRDTELVELSQTDDYIYFLKKLPTLCVPQDDKDKPDINVNGGLLPETLKKNLTDLKRSLKEISGWKFVKRCETGVSSPGHVLQNLRLRDRFLKYSCPLTLDPNTANRRLHLSEDNIKVTDKKTGTQYPNHPDRFDYWEQILCTEALRWTSSYWEVEWSGSGVAIGVTYKGISRKGKSEECRLGHNNKSWSLTCSDTSLFVWHNNKSATVSVPNSHRIGVYLDCLTGSLSFYSISDTMTLLHTFKISFTEPVYPGFGVGWDSSITICPLNLSD</sequence>
<evidence type="ECO:0000259" key="9">
    <source>
        <dbReference type="PROSITE" id="PS50119"/>
    </source>
</evidence>
<dbReference type="CDD" id="cd19769">
    <property type="entry name" value="Bbox2_TRIM16-like"/>
    <property type="match status" value="1"/>
</dbReference>
<dbReference type="InterPro" id="IPR003879">
    <property type="entry name" value="Butyrophylin_SPRY"/>
</dbReference>
<dbReference type="PROSITE" id="PS00518">
    <property type="entry name" value="ZF_RING_1"/>
    <property type="match status" value="1"/>
</dbReference>
<accession>A0A8X7X1U0</accession>
<dbReference type="Pfam" id="PF13765">
    <property type="entry name" value="PRY"/>
    <property type="match status" value="1"/>
</dbReference>
<dbReference type="SMART" id="SM00589">
    <property type="entry name" value="PRY"/>
    <property type="match status" value="1"/>
</dbReference>
<dbReference type="Pfam" id="PF15227">
    <property type="entry name" value="zf-C3HC4_4"/>
    <property type="match status" value="1"/>
</dbReference>
<keyword evidence="3 6" id="KW-0863">Zinc-finger</keyword>
<dbReference type="InterPro" id="IPR017907">
    <property type="entry name" value="Znf_RING_CS"/>
</dbReference>
<feature type="domain" description="B box-type" evidence="9">
    <location>
        <begin position="132"/>
        <end position="172"/>
    </location>
</feature>
<evidence type="ECO:0000313" key="12">
    <source>
        <dbReference type="Proteomes" id="UP000886611"/>
    </source>
</evidence>
<dbReference type="SMART" id="SM00449">
    <property type="entry name" value="SPRY"/>
    <property type="match status" value="1"/>
</dbReference>
<dbReference type="EMBL" id="JAATIS010005064">
    <property type="protein sequence ID" value="KAG2460050.1"/>
    <property type="molecule type" value="Genomic_DNA"/>
</dbReference>
<evidence type="ECO:0000313" key="11">
    <source>
        <dbReference type="EMBL" id="KAG2460050.1"/>
    </source>
</evidence>
<dbReference type="InterPro" id="IPR001870">
    <property type="entry name" value="B30.2/SPRY"/>
</dbReference>
<dbReference type="InterPro" id="IPR013083">
    <property type="entry name" value="Znf_RING/FYVE/PHD"/>
</dbReference>
<dbReference type="PANTHER" id="PTHR25465">
    <property type="entry name" value="B-BOX DOMAIN CONTAINING"/>
    <property type="match status" value="1"/>
</dbReference>
<name>A0A8X7X1U0_POLSE</name>
<keyword evidence="5" id="KW-0391">Immunity</keyword>
<evidence type="ECO:0000256" key="3">
    <source>
        <dbReference type="ARBA" id="ARBA00022771"/>
    </source>
</evidence>
<dbReference type="Pfam" id="PF00643">
    <property type="entry name" value="zf-B_box"/>
    <property type="match status" value="1"/>
</dbReference>
<dbReference type="PROSITE" id="PS50188">
    <property type="entry name" value="B302_SPRY"/>
    <property type="match status" value="1"/>
</dbReference>
<dbReference type="Pfam" id="PF00622">
    <property type="entry name" value="SPRY"/>
    <property type="match status" value="1"/>
</dbReference>
<keyword evidence="2" id="KW-0479">Metal-binding</keyword>
<reference evidence="11 12" key="1">
    <citation type="journal article" date="2021" name="Cell">
        <title>Tracing the genetic footprints of vertebrate landing in non-teleost ray-finned fishes.</title>
        <authorList>
            <person name="Bi X."/>
            <person name="Wang K."/>
            <person name="Yang L."/>
            <person name="Pan H."/>
            <person name="Jiang H."/>
            <person name="Wei Q."/>
            <person name="Fang M."/>
            <person name="Yu H."/>
            <person name="Zhu C."/>
            <person name="Cai Y."/>
            <person name="He Y."/>
            <person name="Gan X."/>
            <person name="Zeng H."/>
            <person name="Yu D."/>
            <person name="Zhu Y."/>
            <person name="Jiang H."/>
            <person name="Qiu Q."/>
            <person name="Yang H."/>
            <person name="Zhang Y.E."/>
            <person name="Wang W."/>
            <person name="Zhu M."/>
            <person name="He S."/>
            <person name="Zhang G."/>
        </authorList>
    </citation>
    <scope>NUCLEOTIDE SEQUENCE [LARGE SCALE GENOMIC DNA]</scope>
    <source>
        <strain evidence="11">Bchr_013</strain>
    </source>
</reference>
<evidence type="ECO:0000256" key="7">
    <source>
        <dbReference type="SAM" id="Coils"/>
    </source>
</evidence>
<dbReference type="GO" id="GO:0008270">
    <property type="term" value="F:zinc ion binding"/>
    <property type="evidence" value="ECO:0007669"/>
    <property type="project" value="UniProtKB-KW"/>
</dbReference>
<dbReference type="InterPro" id="IPR013320">
    <property type="entry name" value="ConA-like_dom_sf"/>
</dbReference>
<organism evidence="11 12">
    <name type="scientific">Polypterus senegalus</name>
    <name type="common">Senegal bichir</name>
    <dbReference type="NCBI Taxonomy" id="55291"/>
    <lineage>
        <taxon>Eukaryota</taxon>
        <taxon>Metazoa</taxon>
        <taxon>Chordata</taxon>
        <taxon>Craniata</taxon>
        <taxon>Vertebrata</taxon>
        <taxon>Euteleostomi</taxon>
        <taxon>Actinopterygii</taxon>
        <taxon>Polypteriformes</taxon>
        <taxon>Polypteridae</taxon>
        <taxon>Polypterus</taxon>
    </lineage>
</organism>
<dbReference type="AlphaFoldDB" id="A0A8X7X1U0"/>
<protein>
    <submittedName>
        <fullName evidence="11">TRI16 protein</fullName>
    </submittedName>
</protein>
<dbReference type="SUPFAM" id="SSF57845">
    <property type="entry name" value="B-box zinc-binding domain"/>
    <property type="match status" value="1"/>
</dbReference>
<dbReference type="CDD" id="cd19802">
    <property type="entry name" value="Bbox1_TRIM8-like"/>
    <property type="match status" value="1"/>
</dbReference>
<dbReference type="InterPro" id="IPR001841">
    <property type="entry name" value="Znf_RING"/>
</dbReference>
<gene>
    <name evidence="11" type="primary">Trim16_27</name>
    <name evidence="11" type="ORF">GTO96_0021946</name>
</gene>
<evidence type="ECO:0000256" key="6">
    <source>
        <dbReference type="PROSITE-ProRule" id="PRU00024"/>
    </source>
</evidence>